<dbReference type="CDD" id="cd19064">
    <property type="entry name" value="LGIC_TM_nAChR"/>
    <property type="match status" value="1"/>
</dbReference>
<evidence type="ECO:0000256" key="4">
    <source>
        <dbReference type="ARBA" id="ARBA00022692"/>
    </source>
</evidence>
<keyword evidence="8 16" id="KW-0472">Membrane</keyword>
<feature type="domain" description="Neurotransmitter-gated ion-channel ligand-binding" evidence="17">
    <location>
        <begin position="53"/>
        <end position="251"/>
    </location>
</feature>
<protein>
    <submittedName>
        <fullName evidence="19">Acetylcholine receptor subunit beta-type unc-29</fullName>
    </submittedName>
</protein>
<dbReference type="Gene3D" id="1.20.58.390">
    <property type="entry name" value="Neurotransmitter-gated ion-channel transmembrane domain"/>
    <property type="match status" value="4"/>
</dbReference>
<dbReference type="PRINTS" id="PR00252">
    <property type="entry name" value="NRIONCHANNEL"/>
</dbReference>
<feature type="transmembrane region" description="Helical" evidence="16">
    <location>
        <begin position="493"/>
        <end position="511"/>
    </location>
</feature>
<dbReference type="InterPro" id="IPR036719">
    <property type="entry name" value="Neuro-gated_channel_TM_sf"/>
</dbReference>
<dbReference type="GO" id="GO:0004888">
    <property type="term" value="F:transmembrane signaling receptor activity"/>
    <property type="evidence" value="ECO:0007669"/>
    <property type="project" value="InterPro"/>
</dbReference>
<dbReference type="EMBL" id="JYDW01000002">
    <property type="protein sequence ID" value="KRZ63172.1"/>
    <property type="molecule type" value="Genomic_DNA"/>
</dbReference>
<dbReference type="InterPro" id="IPR002394">
    <property type="entry name" value="Nicotinic_acetylcholine_rcpt"/>
</dbReference>
<dbReference type="InterPro" id="IPR018000">
    <property type="entry name" value="Neurotransmitter_ion_chnl_CS"/>
</dbReference>
<keyword evidence="12" id="KW-0628">Postsynaptic cell membrane</keyword>
<evidence type="ECO:0000256" key="8">
    <source>
        <dbReference type="ARBA" id="ARBA00023136"/>
    </source>
</evidence>
<comment type="caution">
    <text evidence="19">The sequence shown here is derived from an EMBL/GenBank/DDBJ whole genome shotgun (WGS) entry which is preliminary data.</text>
</comment>
<dbReference type="Pfam" id="PF02931">
    <property type="entry name" value="Neur_chan_LBD"/>
    <property type="match status" value="2"/>
</dbReference>
<dbReference type="Gene3D" id="2.70.170.10">
    <property type="entry name" value="Neurotransmitter-gated ion-channel ligand-binding domain"/>
    <property type="match status" value="2"/>
</dbReference>
<keyword evidence="6" id="KW-0770">Synapse</keyword>
<dbReference type="FunFam" id="2.70.170.10:FF:000016">
    <property type="entry name" value="Nicotinic acetylcholine receptor subunit"/>
    <property type="match status" value="2"/>
</dbReference>
<evidence type="ECO:0000256" key="5">
    <source>
        <dbReference type="ARBA" id="ARBA00022989"/>
    </source>
</evidence>
<dbReference type="PRINTS" id="PR00254">
    <property type="entry name" value="NICOTINICR"/>
</dbReference>
<dbReference type="PANTHER" id="PTHR18945">
    <property type="entry name" value="NEUROTRANSMITTER GATED ION CHANNEL"/>
    <property type="match status" value="1"/>
</dbReference>
<comment type="subcellular location">
    <subcellularLocation>
        <location evidence="15">Postsynaptic cell membrane</location>
        <topology evidence="15">Multi-pass membrane protein</topology>
    </subcellularLocation>
</comment>
<dbReference type="FunFam" id="1.20.58.390:FF:000038">
    <property type="entry name" value="Acetylcholine receptor subunit beta-like 1"/>
    <property type="match status" value="2"/>
</dbReference>
<dbReference type="GO" id="GO:0045211">
    <property type="term" value="C:postsynaptic membrane"/>
    <property type="evidence" value="ECO:0007669"/>
    <property type="project" value="UniProtKB-SubCell"/>
</dbReference>
<dbReference type="SUPFAM" id="SSF90112">
    <property type="entry name" value="Neurotransmitter-gated ion-channel transmembrane pore"/>
    <property type="match status" value="2"/>
</dbReference>
<evidence type="ECO:0000313" key="20">
    <source>
        <dbReference type="Proteomes" id="UP000054721"/>
    </source>
</evidence>
<feature type="transmembrane region" description="Helical" evidence="16">
    <location>
        <begin position="253"/>
        <end position="276"/>
    </location>
</feature>
<name>A0A0V1LUQ6_9BILA</name>
<sequence>MPSAYYLQCLLLLWLFLKHLSRFIVHFCFTSVYNNNNNNNNFSKDLCAYDEDLIYSDIFHGYNPLVLPIASENESRVVIEFGMSMILLVNVDEKNQILQTNVWLTMSWKDPYLRWNPADYNMIKDIRVPVKHIWVPDVVLFNNADGHYEVSFFSNVMVESDGTILWVPPAIYKSSCTIDVENFPFDEQTCLLVFGSWTYTHQEVHLTFYRNKKFIELQDYSYSGVWDIIDVPGIVHDSGSKLTFCIKIKRKPLFYTVLFGIPTMMMAYLSVFVFYLPAGASEKITLSINLLLALVVFMLLISKILPSNSNTLPLIAKYLLLTFILDIMAIIMTVIILNIYFRRPGCSRLPHWARSLFLVYLPRVLLMKRPSTQRNSVVEYVAKKCDNQICLINELSKRVSPKEALPNESNQSVNDDLKQMFNNTADVEITLPELLDQPGNLQDSIFNLNTVNFQMLNQVLISTDQIFDHFRRVRSTEAVREEWRFVSLVLDRLLLYVFFGITLGGTAHIFFQIPNLFLRVDQREIIERIYAQYATQEDFADDQFCLEKLILLLATNIPLYLALCSEDEDRLMIDLFRGYNSLVQPIANANSTPLLLRFGLQLILLINLDEKNQIMHTNVWLTLKWYDFQMRWNPVNYGEIRQIRVATDKVWLPDIVLFNNADGNYEVSYHSNVVIDHDGKMLWVPPAIYKSSCIIDVEYFPFDEQVCTLLFGSWTYNEREIILSFNDGVEGVDLQDYSFSSIWDIIEAPAVLTRQKSRIEFRIRVRRKSLFYTVVLIIPTVLMAFLSMMVFYLPACAGEKITLTINVLLSLVVFLLLVSKILPPTSSTIPLMAKYLLLTFLLNIITILVTVIIINVFFRGPTTHRMPQWVRHTFLDFLPKMLMMKRPKRVSKQPYYGCVDTFRRNNASRLNVPQPQPSYLDANESIQAVPQYSVPDHQSSESFAYCQLAGQYPLTREACKAIEAIEYISEHLRTDEEYQSVCKANCKTILSMNFFMMHSFIHCIIILGTYVAMVIDRLLLYIFFGVTLGGTVGVLLSAPNVFEFVDQAQIVSRLSLLYRGET</sequence>
<dbReference type="InterPro" id="IPR038050">
    <property type="entry name" value="Neuro_actylchol_rec"/>
</dbReference>
<evidence type="ECO:0000256" key="6">
    <source>
        <dbReference type="ARBA" id="ARBA00023018"/>
    </source>
</evidence>
<keyword evidence="20" id="KW-1185">Reference proteome</keyword>
<dbReference type="PROSITE" id="PS00236">
    <property type="entry name" value="NEUROTR_ION_CHANNEL"/>
    <property type="match status" value="2"/>
</dbReference>
<dbReference type="GO" id="GO:0022848">
    <property type="term" value="F:acetylcholine-gated monoatomic cation-selective channel activity"/>
    <property type="evidence" value="ECO:0007669"/>
    <property type="project" value="InterPro"/>
</dbReference>
<dbReference type="InterPro" id="IPR006202">
    <property type="entry name" value="Neur_chan_lig-bd"/>
</dbReference>
<feature type="signal peptide" evidence="16">
    <location>
        <begin position="1"/>
        <end position="21"/>
    </location>
</feature>
<evidence type="ECO:0000256" key="14">
    <source>
        <dbReference type="ARBA" id="ARBA00023303"/>
    </source>
</evidence>
<evidence type="ECO:0000313" key="19">
    <source>
        <dbReference type="EMBL" id="KRZ63172.1"/>
    </source>
</evidence>
<keyword evidence="7 16" id="KW-0406">Ion transport</keyword>
<dbReference type="Pfam" id="PF02932">
    <property type="entry name" value="Neur_chan_memb"/>
    <property type="match status" value="2"/>
</dbReference>
<keyword evidence="11" id="KW-0325">Glycoprotein</keyword>
<dbReference type="InterPro" id="IPR006201">
    <property type="entry name" value="Neur_channel"/>
</dbReference>
<feature type="transmembrane region" description="Helical" evidence="16">
    <location>
        <begin position="993"/>
        <end position="1012"/>
    </location>
</feature>
<feature type="domain" description="Neurotransmitter-gated ion-channel transmembrane" evidence="18">
    <location>
        <begin position="776"/>
        <end position="984"/>
    </location>
</feature>
<keyword evidence="14 16" id="KW-0407">Ion channel</keyword>
<keyword evidence="16" id="KW-0732">Signal</keyword>
<evidence type="ECO:0000256" key="2">
    <source>
        <dbReference type="ARBA" id="ARBA00022448"/>
    </source>
</evidence>
<keyword evidence="10 19" id="KW-0675">Receptor</keyword>
<feature type="domain" description="Neurotransmitter-gated ion-channel ligand-binding" evidence="17">
    <location>
        <begin position="568"/>
        <end position="768"/>
    </location>
</feature>
<feature type="chain" id="PRO_5022260630" evidence="16">
    <location>
        <begin position="22"/>
        <end position="1062"/>
    </location>
</feature>
<comment type="similarity">
    <text evidence="1">Belongs to the ligand-gated ion channel (TC 1.A.9) family. Acetylcholine receptor (TC 1.A.9.1) subfamily.</text>
</comment>
<keyword evidence="13" id="KW-1071">Ligand-gated ion channel</keyword>
<feature type="transmembrane region" description="Helical" evidence="16">
    <location>
        <begin position="1018"/>
        <end position="1038"/>
    </location>
</feature>
<gene>
    <name evidence="19" type="primary">unc-29</name>
    <name evidence="19" type="ORF">T02_11472</name>
</gene>
<evidence type="ECO:0000256" key="3">
    <source>
        <dbReference type="ARBA" id="ARBA00022475"/>
    </source>
</evidence>
<evidence type="ECO:0000259" key="17">
    <source>
        <dbReference type="Pfam" id="PF02931"/>
    </source>
</evidence>
<evidence type="ECO:0000256" key="9">
    <source>
        <dbReference type="ARBA" id="ARBA00023157"/>
    </source>
</evidence>
<evidence type="ECO:0000256" key="16">
    <source>
        <dbReference type="RuleBase" id="RU000687"/>
    </source>
</evidence>
<evidence type="ECO:0000259" key="18">
    <source>
        <dbReference type="Pfam" id="PF02932"/>
    </source>
</evidence>
<evidence type="ECO:0000256" key="7">
    <source>
        <dbReference type="ARBA" id="ARBA00023065"/>
    </source>
</evidence>
<evidence type="ECO:0000256" key="11">
    <source>
        <dbReference type="ARBA" id="ARBA00023180"/>
    </source>
</evidence>
<keyword evidence="3" id="KW-1003">Cell membrane</keyword>
<organism evidence="19 20">
    <name type="scientific">Trichinella nativa</name>
    <dbReference type="NCBI Taxonomy" id="6335"/>
    <lineage>
        <taxon>Eukaryota</taxon>
        <taxon>Metazoa</taxon>
        <taxon>Ecdysozoa</taxon>
        <taxon>Nematoda</taxon>
        <taxon>Enoplea</taxon>
        <taxon>Dorylaimia</taxon>
        <taxon>Trichinellida</taxon>
        <taxon>Trichinellidae</taxon>
        <taxon>Trichinella</taxon>
    </lineage>
</organism>
<dbReference type="CDD" id="cd19032">
    <property type="entry name" value="LGIC_ECD_nAChR_proto_beta-like"/>
    <property type="match status" value="1"/>
</dbReference>
<evidence type="ECO:0000256" key="10">
    <source>
        <dbReference type="ARBA" id="ARBA00023170"/>
    </source>
</evidence>
<evidence type="ECO:0000256" key="13">
    <source>
        <dbReference type="ARBA" id="ARBA00023286"/>
    </source>
</evidence>
<keyword evidence="4 16" id="KW-0812">Transmembrane</keyword>
<evidence type="ECO:0000256" key="15">
    <source>
        <dbReference type="ARBA" id="ARBA00034104"/>
    </source>
</evidence>
<feature type="transmembrane region" description="Helical" evidence="16">
    <location>
        <begin position="805"/>
        <end position="823"/>
    </location>
</feature>
<proteinExistence type="inferred from homology"/>
<accession>A0A0V1LUQ6</accession>
<feature type="transmembrane region" description="Helical" evidence="16">
    <location>
        <begin position="288"/>
        <end position="306"/>
    </location>
</feature>
<feature type="domain" description="Neurotransmitter-gated ion-channel transmembrane" evidence="18">
    <location>
        <begin position="261"/>
        <end position="510"/>
    </location>
</feature>
<dbReference type="InterPro" id="IPR006029">
    <property type="entry name" value="Neurotrans-gated_channel_TM"/>
</dbReference>
<feature type="transmembrane region" description="Helical" evidence="16">
    <location>
        <begin position="318"/>
        <end position="341"/>
    </location>
</feature>
<keyword evidence="2 16" id="KW-0813">Transport</keyword>
<dbReference type="InterPro" id="IPR036734">
    <property type="entry name" value="Neur_chan_lig-bd_sf"/>
</dbReference>
<reference evidence="19 20" key="1">
    <citation type="submission" date="2015-05" db="EMBL/GenBank/DDBJ databases">
        <title>Evolution of Trichinella species and genotypes.</title>
        <authorList>
            <person name="Korhonen P.K."/>
            <person name="Edoardo P."/>
            <person name="Giuseppe L.R."/>
            <person name="Gasser R.B."/>
        </authorList>
    </citation>
    <scope>NUCLEOTIDE SEQUENCE [LARGE SCALE GENOMIC DNA]</scope>
    <source>
        <strain evidence="19">ISS10</strain>
    </source>
</reference>
<evidence type="ECO:0000256" key="12">
    <source>
        <dbReference type="ARBA" id="ARBA00023257"/>
    </source>
</evidence>
<dbReference type="Proteomes" id="UP000054721">
    <property type="component" value="Unassembled WGS sequence"/>
</dbReference>
<evidence type="ECO:0000256" key="1">
    <source>
        <dbReference type="ARBA" id="ARBA00009237"/>
    </source>
</evidence>
<dbReference type="AlphaFoldDB" id="A0A0V1LUQ6"/>
<keyword evidence="5 16" id="KW-1133">Transmembrane helix</keyword>
<comment type="caution">
    <text evidence="16">Lacks conserved residue(s) required for the propagation of feature annotation.</text>
</comment>
<feature type="transmembrane region" description="Helical" evidence="16">
    <location>
        <begin position="770"/>
        <end position="793"/>
    </location>
</feature>
<feature type="transmembrane region" description="Helical" evidence="16">
    <location>
        <begin position="835"/>
        <end position="858"/>
    </location>
</feature>
<keyword evidence="9" id="KW-1015">Disulfide bond</keyword>
<dbReference type="STRING" id="6335.A0A0V1LUQ6"/>
<dbReference type="SUPFAM" id="SSF63712">
    <property type="entry name" value="Nicotinic receptor ligand binding domain-like"/>
    <property type="match status" value="2"/>
</dbReference>
<dbReference type="OrthoDB" id="5975154at2759"/>